<organism evidence="1 2">
    <name type="scientific">Vibrio lentus</name>
    <dbReference type="NCBI Taxonomy" id="136468"/>
    <lineage>
        <taxon>Bacteria</taxon>
        <taxon>Pseudomonadati</taxon>
        <taxon>Pseudomonadota</taxon>
        <taxon>Gammaproteobacteria</taxon>
        <taxon>Vibrionales</taxon>
        <taxon>Vibrionaceae</taxon>
        <taxon>Vibrio</taxon>
    </lineage>
</organism>
<reference evidence="1 2" key="1">
    <citation type="submission" date="2019-04" db="EMBL/GenBank/DDBJ databases">
        <title>A reverse ecology approach based on a biological definition of microbial populations.</title>
        <authorList>
            <person name="Arevalo P."/>
            <person name="Vaninsberghe D."/>
            <person name="Elsherbini J."/>
            <person name="Gore J."/>
            <person name="Polz M."/>
        </authorList>
    </citation>
    <scope>NUCLEOTIDE SEQUENCE [LARGE SCALE GENOMIC DNA]</scope>
    <source>
        <strain evidence="1 2">10N.222.48.A1</strain>
    </source>
</reference>
<gene>
    <name evidence="1" type="ORF">FCV91_00580</name>
</gene>
<evidence type="ECO:0000313" key="2">
    <source>
        <dbReference type="Proteomes" id="UP000305840"/>
    </source>
</evidence>
<protein>
    <submittedName>
        <fullName evidence="1">Uncharacterized protein</fullName>
    </submittedName>
</protein>
<name>A0A4U2FCY1_9VIBR</name>
<accession>A0A4U2FCY1</accession>
<comment type="caution">
    <text evidence="1">The sequence shown here is derived from an EMBL/GenBank/DDBJ whole genome shotgun (WGS) entry which is preliminary data.</text>
</comment>
<dbReference type="Proteomes" id="UP000305840">
    <property type="component" value="Unassembled WGS sequence"/>
</dbReference>
<dbReference type="EMBL" id="SYVO01000002">
    <property type="protein sequence ID" value="TKG13168.1"/>
    <property type="molecule type" value="Genomic_DNA"/>
</dbReference>
<dbReference type="AlphaFoldDB" id="A0A4U2FCY1"/>
<proteinExistence type="predicted"/>
<evidence type="ECO:0000313" key="1">
    <source>
        <dbReference type="EMBL" id="TKG13168.1"/>
    </source>
</evidence>
<dbReference type="RefSeq" id="WP_135383756.1">
    <property type="nucleotide sequence ID" value="NZ_SYVO01000002.1"/>
</dbReference>
<sequence>MKWFGNNLMGKFIRKLLGIEELASDTAQYEITPDMADPDTVKMNITSFRNSEAVQAELKAAQQLYHRS</sequence>